<organism evidence="1 2">
    <name type="scientific">Gossypium trilobum</name>
    <dbReference type="NCBI Taxonomy" id="34281"/>
    <lineage>
        <taxon>Eukaryota</taxon>
        <taxon>Viridiplantae</taxon>
        <taxon>Streptophyta</taxon>
        <taxon>Embryophyta</taxon>
        <taxon>Tracheophyta</taxon>
        <taxon>Spermatophyta</taxon>
        <taxon>Magnoliopsida</taxon>
        <taxon>eudicotyledons</taxon>
        <taxon>Gunneridae</taxon>
        <taxon>Pentapetalae</taxon>
        <taxon>rosids</taxon>
        <taxon>malvids</taxon>
        <taxon>Malvales</taxon>
        <taxon>Malvaceae</taxon>
        <taxon>Malvoideae</taxon>
        <taxon>Gossypium</taxon>
    </lineage>
</organism>
<accession>A0A7J9FH02</accession>
<evidence type="ECO:0000313" key="1">
    <source>
        <dbReference type="EMBL" id="MBA0784596.1"/>
    </source>
</evidence>
<proteinExistence type="predicted"/>
<dbReference type="AlphaFoldDB" id="A0A7J9FH02"/>
<evidence type="ECO:0000313" key="2">
    <source>
        <dbReference type="Proteomes" id="UP000593568"/>
    </source>
</evidence>
<reference evidence="1 2" key="1">
    <citation type="journal article" date="2019" name="Genome Biol. Evol.">
        <title>Insights into the evolution of the New World diploid cottons (Gossypium, subgenus Houzingenia) based on genome sequencing.</title>
        <authorList>
            <person name="Grover C.E."/>
            <person name="Arick M.A. 2nd"/>
            <person name="Thrash A."/>
            <person name="Conover J.L."/>
            <person name="Sanders W.S."/>
            <person name="Peterson D.G."/>
            <person name="Frelichowski J.E."/>
            <person name="Scheffler J.A."/>
            <person name="Scheffler B.E."/>
            <person name="Wendel J.F."/>
        </authorList>
    </citation>
    <scope>NUCLEOTIDE SEQUENCE [LARGE SCALE GENOMIC DNA]</scope>
    <source>
        <strain evidence="1">8</strain>
        <tissue evidence="1">Leaf</tissue>
    </source>
</reference>
<dbReference type="Proteomes" id="UP000593568">
    <property type="component" value="Unassembled WGS sequence"/>
</dbReference>
<name>A0A7J9FH02_9ROSI</name>
<sequence>MSHPHFLQRHWLVYRQSNSVFHWASD</sequence>
<gene>
    <name evidence="1" type="ORF">Gotri_027646</name>
</gene>
<protein>
    <submittedName>
        <fullName evidence="1">Uncharacterized protein</fullName>
    </submittedName>
</protein>
<keyword evidence="2" id="KW-1185">Reference proteome</keyword>
<dbReference type="EMBL" id="JABEZW010214673">
    <property type="protein sequence ID" value="MBA0784596.1"/>
    <property type="molecule type" value="Genomic_DNA"/>
</dbReference>
<comment type="caution">
    <text evidence="1">The sequence shown here is derived from an EMBL/GenBank/DDBJ whole genome shotgun (WGS) entry which is preliminary data.</text>
</comment>